<dbReference type="Gene3D" id="3.30.465.10">
    <property type="match status" value="1"/>
</dbReference>
<protein>
    <submittedName>
        <fullName evidence="4">FAD-dependent oxidoreductase</fullName>
    </submittedName>
</protein>
<feature type="domain" description="FAD-binding PCMH-type" evidence="3">
    <location>
        <begin position="16"/>
        <end position="186"/>
    </location>
</feature>
<dbReference type="InterPro" id="IPR016167">
    <property type="entry name" value="FAD-bd_PCMH_sub1"/>
</dbReference>
<sequence length="415" mass="46709">MELPRGGFWRNWVGNQSCVAAHLASPTSEAEIAELVHTATRQGKHVRCAGSGHSFTPVVATSGLLLSLQDYQGIVDVDQARKRVTVKAGTKINAVTCHLKALGLSLVNQGDIDSQAIAGALATGTHGTGTTLSNLSSQVVGMRIVRPDGSIMEVSDRKDLDLLHATQVNIGMFGVVSEMTLQVTDAFWLHDRVWREDFEALMEQYDDLAAKHRHFGFFWCPTSESRDLYCLPDTAKVSNSKKDYDVCEIKVMDVTDARTFHEGEHEKIAYSSEVYAIHYVPNFHELEYAVPAQHGKEALRRVRDLILTKHRDCIFPVEYRFTKGDPAWISPFNHQDSVTISCSGGPNGVDYWPFLKDVDDILRDYGSRPHWGKLHFTNREDVDRWFPKAEAFRALRRSVDPEGYFLNDHLRTLFS</sequence>
<dbReference type="Pfam" id="PF04030">
    <property type="entry name" value="ALO"/>
    <property type="match status" value="2"/>
</dbReference>
<dbReference type="GO" id="GO:0071949">
    <property type="term" value="F:FAD binding"/>
    <property type="evidence" value="ECO:0007669"/>
    <property type="project" value="InterPro"/>
</dbReference>
<gene>
    <name evidence="4" type="ORF">VL15_24560</name>
</gene>
<dbReference type="PROSITE" id="PS51387">
    <property type="entry name" value="FAD_PCMH"/>
    <property type="match status" value="1"/>
</dbReference>
<evidence type="ECO:0000256" key="1">
    <source>
        <dbReference type="ARBA" id="ARBA00022827"/>
    </source>
</evidence>
<evidence type="ECO:0000259" key="3">
    <source>
        <dbReference type="PROSITE" id="PS51387"/>
    </source>
</evidence>
<keyword evidence="1" id="KW-0285">Flavoprotein</keyword>
<reference evidence="4 5" key="1">
    <citation type="submission" date="2015-05" db="EMBL/GenBank/DDBJ databases">
        <title>Draft genome of Burkholderia cepacia LK29.</title>
        <authorList>
            <person name="Chan X.Y."/>
        </authorList>
    </citation>
    <scope>NUCLEOTIDE SEQUENCE [LARGE SCALE GENOMIC DNA]</scope>
    <source>
        <strain evidence="4 5">LK29</strain>
    </source>
</reference>
<dbReference type="RefSeq" id="WP_048249104.1">
    <property type="nucleotide sequence ID" value="NZ_LDWR01000043.1"/>
</dbReference>
<dbReference type="EMBL" id="LDWR01000043">
    <property type="protein sequence ID" value="KML52506.1"/>
    <property type="molecule type" value="Genomic_DNA"/>
</dbReference>
<dbReference type="PANTHER" id="PTHR43762">
    <property type="entry name" value="L-GULONOLACTONE OXIDASE"/>
    <property type="match status" value="1"/>
</dbReference>
<organism evidence="4 5">
    <name type="scientific">Burkholderia cepacia</name>
    <name type="common">Pseudomonas cepacia</name>
    <dbReference type="NCBI Taxonomy" id="292"/>
    <lineage>
        <taxon>Bacteria</taxon>
        <taxon>Pseudomonadati</taxon>
        <taxon>Pseudomonadota</taxon>
        <taxon>Betaproteobacteria</taxon>
        <taxon>Burkholderiales</taxon>
        <taxon>Burkholderiaceae</taxon>
        <taxon>Burkholderia</taxon>
        <taxon>Burkholderia cepacia complex</taxon>
    </lineage>
</organism>
<keyword evidence="2" id="KW-0560">Oxidoreductase</keyword>
<dbReference type="PIRSF" id="PIRSF000136">
    <property type="entry name" value="LGO_GLO"/>
    <property type="match status" value="1"/>
</dbReference>
<dbReference type="Gene3D" id="3.30.43.10">
    <property type="entry name" value="Uridine Diphospho-n-acetylenolpyruvylglucosamine Reductase, domain 2"/>
    <property type="match status" value="1"/>
</dbReference>
<dbReference type="GO" id="GO:0003885">
    <property type="term" value="F:D-arabinono-1,4-lactone oxidase activity"/>
    <property type="evidence" value="ECO:0007669"/>
    <property type="project" value="InterPro"/>
</dbReference>
<dbReference type="PANTHER" id="PTHR43762:SF1">
    <property type="entry name" value="D-ARABINONO-1,4-LACTONE OXIDASE"/>
    <property type="match status" value="1"/>
</dbReference>
<dbReference type="InterPro" id="IPR016169">
    <property type="entry name" value="FAD-bd_PCMH_sub2"/>
</dbReference>
<dbReference type="Proteomes" id="UP000036338">
    <property type="component" value="Unassembled WGS sequence"/>
</dbReference>
<dbReference type="InterPro" id="IPR036318">
    <property type="entry name" value="FAD-bd_PCMH-like_sf"/>
</dbReference>
<dbReference type="InterPro" id="IPR016166">
    <property type="entry name" value="FAD-bd_PCMH"/>
</dbReference>
<dbReference type="PATRIC" id="fig|292.27.peg.5275"/>
<name>A0A0J5WRY6_BURCE</name>
<dbReference type="Pfam" id="PF01565">
    <property type="entry name" value="FAD_binding_4"/>
    <property type="match status" value="1"/>
</dbReference>
<evidence type="ECO:0000256" key="2">
    <source>
        <dbReference type="ARBA" id="ARBA00023002"/>
    </source>
</evidence>
<evidence type="ECO:0000313" key="4">
    <source>
        <dbReference type="EMBL" id="KML52506.1"/>
    </source>
</evidence>
<proteinExistence type="predicted"/>
<keyword evidence="1" id="KW-0274">FAD</keyword>
<dbReference type="AlphaFoldDB" id="A0A0J5WRY6"/>
<evidence type="ECO:0000313" key="5">
    <source>
        <dbReference type="Proteomes" id="UP000036338"/>
    </source>
</evidence>
<dbReference type="InterPro" id="IPR007173">
    <property type="entry name" value="ALO_C"/>
</dbReference>
<dbReference type="InterPro" id="IPR016171">
    <property type="entry name" value="Vanillyl_alc_oxidase_C-sub2"/>
</dbReference>
<dbReference type="SUPFAM" id="SSF56176">
    <property type="entry name" value="FAD-binding/transporter-associated domain-like"/>
    <property type="match status" value="1"/>
</dbReference>
<dbReference type="Gene3D" id="1.10.45.10">
    <property type="entry name" value="Vanillyl-alcohol Oxidase, Chain A, domain 4"/>
    <property type="match status" value="1"/>
</dbReference>
<accession>A0A0J5WRY6</accession>
<dbReference type="InterPro" id="IPR010031">
    <property type="entry name" value="FAD_lactone_oxidase-like"/>
</dbReference>
<dbReference type="InterPro" id="IPR006094">
    <property type="entry name" value="Oxid_FAD_bind_N"/>
</dbReference>
<comment type="caution">
    <text evidence="4">The sequence shown here is derived from an EMBL/GenBank/DDBJ whole genome shotgun (WGS) entry which is preliminary data.</text>
</comment>
<dbReference type="GO" id="GO:0016020">
    <property type="term" value="C:membrane"/>
    <property type="evidence" value="ECO:0007669"/>
    <property type="project" value="InterPro"/>
</dbReference>
<dbReference type="Gene3D" id="3.30.70.2520">
    <property type="match status" value="1"/>
</dbReference>